<dbReference type="KEGG" id="nao:Y958_02435"/>
<accession>A0A248JNL2</accession>
<proteinExistence type="predicted"/>
<name>A0A248JNL2_9PROT</name>
<sequence>MPDADTLAHYRTLVKDTTIDGNTLLSTDYFNHFNEVIMLLSMLGDMPEMLDEIRAWHPKTYKQHFEGSGLGFAALAIDAYDHVPPEYRQPFDRVVEELDATIAEAVVALEAEQDSPEMLGFLATDYWQRLQKLVDRGSAIVHGATEQATLDQDAIDALF</sequence>
<protein>
    <submittedName>
        <fullName evidence="1">Uncharacterized protein</fullName>
    </submittedName>
</protein>
<organism evidence="1 2">
    <name type="scientific">Nitrospirillum viridazoti CBAmc</name>
    <dbReference type="NCBI Taxonomy" id="1441467"/>
    <lineage>
        <taxon>Bacteria</taxon>
        <taxon>Pseudomonadati</taxon>
        <taxon>Pseudomonadota</taxon>
        <taxon>Alphaproteobacteria</taxon>
        <taxon>Rhodospirillales</taxon>
        <taxon>Azospirillaceae</taxon>
        <taxon>Nitrospirillum</taxon>
        <taxon>Nitrospirillum viridazoti</taxon>
    </lineage>
</organism>
<dbReference type="EMBL" id="CP022110">
    <property type="protein sequence ID" value="ASG19814.1"/>
    <property type="molecule type" value="Genomic_DNA"/>
</dbReference>
<dbReference type="Proteomes" id="UP000197153">
    <property type="component" value="Chromosome 1"/>
</dbReference>
<keyword evidence="2" id="KW-1185">Reference proteome</keyword>
<evidence type="ECO:0000313" key="1">
    <source>
        <dbReference type="EMBL" id="ASG19814.1"/>
    </source>
</evidence>
<evidence type="ECO:0000313" key="2">
    <source>
        <dbReference type="Proteomes" id="UP000197153"/>
    </source>
</evidence>
<dbReference type="AlphaFoldDB" id="A0A248JNL2"/>
<reference evidence="1 2" key="1">
    <citation type="submission" date="2017-06" db="EMBL/GenBank/DDBJ databases">
        <title>Complete genome sequence of Nitrospirillum amazonense strain CBAmC, an endophytic nitrogen-fixing and plant growth-promoting bacterium, isolated from sugarcane.</title>
        <authorList>
            <person name="Schwab S."/>
            <person name="dos Santos Teixeira K.R."/>
            <person name="Simoes Araujo J.L."/>
            <person name="Soares Vidal M."/>
            <person name="Borges de Freitas H.R."/>
            <person name="Rivello Crivelaro A.L."/>
            <person name="Bueno de Camargo Nunes A."/>
            <person name="dos Santos C.M."/>
            <person name="Palmeira da Silva Rosa D."/>
            <person name="da Silva Padilha D."/>
            <person name="da Silva E."/>
            <person name="Araujo Terra L."/>
            <person name="Soares Mendes V."/>
            <person name="Farinelli L."/>
            <person name="Magalhaes Cruz L."/>
            <person name="Baldani J.I."/>
        </authorList>
    </citation>
    <scope>NUCLEOTIDE SEQUENCE [LARGE SCALE GENOMIC DNA]</scope>
    <source>
        <strain evidence="1 2">CBAmC</strain>
    </source>
</reference>
<dbReference type="RefSeq" id="WP_004274357.1">
    <property type="nucleotide sequence ID" value="NZ_CP022110.1"/>
</dbReference>
<gene>
    <name evidence="1" type="ORF">Y958_02435</name>
</gene>